<reference evidence="3 4" key="1">
    <citation type="submission" date="2019-10" db="EMBL/GenBank/DDBJ databases">
        <title>Rubrobacter sp nov SCSIO 52915 isolated from a deep-sea sediment in the South China Sea.</title>
        <authorList>
            <person name="Chen R.W."/>
        </authorList>
    </citation>
    <scope>NUCLEOTIDE SEQUENCE [LARGE SCALE GENOMIC DNA]</scope>
    <source>
        <strain evidence="3 4">SCSIO 52915</strain>
    </source>
</reference>
<keyword evidence="4" id="KW-1185">Reference proteome</keyword>
<dbReference type="PANTHER" id="PTHR35788:SF1">
    <property type="entry name" value="EXPORTED PROTEIN"/>
    <property type="match status" value="1"/>
</dbReference>
<evidence type="ECO:0000313" key="3">
    <source>
        <dbReference type="EMBL" id="QIN77845.1"/>
    </source>
</evidence>
<name>A0A6G8PUX3_9ACTN</name>
<evidence type="ECO:0000259" key="2">
    <source>
        <dbReference type="Pfam" id="PF12229"/>
    </source>
</evidence>
<dbReference type="InterPro" id="IPR052913">
    <property type="entry name" value="Glycopeptide_resist_protein"/>
</dbReference>
<proteinExistence type="predicted"/>
<dbReference type="Pfam" id="PF12229">
    <property type="entry name" value="PG_binding_4"/>
    <property type="match status" value="1"/>
</dbReference>
<dbReference type="PANTHER" id="PTHR35788">
    <property type="entry name" value="EXPORTED PROTEIN-RELATED"/>
    <property type="match status" value="1"/>
</dbReference>
<sequence>MKELDKMTGPYGPRRHRRDTPKANKERRAVWRRRRLAALAVTVGALLVGGLAFDYGVVHGDTIRRGVHSGEVDLGGMTRGEAAEALSQHVSGKLGEIDVGDGAALFTGEELGVQVDADSAVGEAYAVGRRGGVFQRLSDFAGSYLGDGVAVTAVATYDEAAARKAIEGLAGELDVEPKDAAPVVTETGDVEVEDAVEGRSVDVDATLENLGRSLEGLSGDVALAEERTEPSVSTEEARASAPTVLLGEYKTDYAWDPDEGRQANLRMASEAVDNTMLAPGEEFSFTEQAGSLDYEAAKVFSGGGVSSEEGGGLCQVSSTLFMAANYAGLEITERHQHYAELPYITPGFDATVWFGEWQPLDMKFKNTTDGNILVREFVDEDGYLTAQILGQEETGRKVVMSAEKVKQSPTEGIEWVTYKKVTDENGEVLSDGVIAESTYSFNPPVPEDMKHETNEPRTSGWLDPSNTTGWAD</sequence>
<dbReference type="EMBL" id="CP045121">
    <property type="protein sequence ID" value="QIN77845.1"/>
    <property type="molecule type" value="Genomic_DNA"/>
</dbReference>
<gene>
    <name evidence="3" type="ORF">GBA65_04150</name>
</gene>
<dbReference type="KEGG" id="rmar:GBA65_04150"/>
<organism evidence="3 4">
    <name type="scientific">Rubrobacter marinus</name>
    <dbReference type="NCBI Taxonomy" id="2653852"/>
    <lineage>
        <taxon>Bacteria</taxon>
        <taxon>Bacillati</taxon>
        <taxon>Actinomycetota</taxon>
        <taxon>Rubrobacteria</taxon>
        <taxon>Rubrobacterales</taxon>
        <taxon>Rubrobacteraceae</taxon>
        <taxon>Rubrobacter</taxon>
    </lineage>
</organism>
<protein>
    <recommendedName>
        <fullName evidence="2">YoaR-like putative peptidoglycan binding domain-containing protein</fullName>
    </recommendedName>
</protein>
<feature type="region of interest" description="Disordered" evidence="1">
    <location>
        <begin position="442"/>
        <end position="472"/>
    </location>
</feature>
<accession>A0A6G8PUX3</accession>
<dbReference type="InterPro" id="IPR022029">
    <property type="entry name" value="YoaR-like_PG-bd"/>
</dbReference>
<dbReference type="Pfam" id="PF04294">
    <property type="entry name" value="VanW"/>
    <property type="match status" value="1"/>
</dbReference>
<feature type="region of interest" description="Disordered" evidence="1">
    <location>
        <begin position="1"/>
        <end position="27"/>
    </location>
</feature>
<evidence type="ECO:0000256" key="1">
    <source>
        <dbReference type="SAM" id="MobiDB-lite"/>
    </source>
</evidence>
<evidence type="ECO:0000313" key="4">
    <source>
        <dbReference type="Proteomes" id="UP000502706"/>
    </source>
</evidence>
<feature type="domain" description="YoaR-like putative peptidoglycan binding" evidence="2">
    <location>
        <begin position="108"/>
        <end position="218"/>
    </location>
</feature>
<dbReference type="InterPro" id="IPR007391">
    <property type="entry name" value="Vancomycin_resist_VanW"/>
</dbReference>
<dbReference type="Proteomes" id="UP000502706">
    <property type="component" value="Chromosome"/>
</dbReference>
<dbReference type="AlphaFoldDB" id="A0A6G8PUX3"/>
<dbReference type="RefSeq" id="WP_166395524.1">
    <property type="nucleotide sequence ID" value="NZ_CP045121.1"/>
</dbReference>